<reference evidence="2" key="1">
    <citation type="submission" date="2020-09" db="EMBL/GenBank/DDBJ databases">
        <title>A novel bacterium of genus Paenibacillus, isolated from South China Sea.</title>
        <authorList>
            <person name="Huang H."/>
            <person name="Mo K."/>
            <person name="Hu Y."/>
        </authorList>
    </citation>
    <scope>NUCLEOTIDE SEQUENCE</scope>
    <source>
        <strain evidence="2">IB182493</strain>
    </source>
</reference>
<dbReference type="RefSeq" id="WP_190857887.1">
    <property type="nucleotide sequence ID" value="NZ_JACXIY010000002.1"/>
</dbReference>
<dbReference type="InterPro" id="IPR008983">
    <property type="entry name" value="Tumour_necrosis_fac-like_dom"/>
</dbReference>
<dbReference type="Proteomes" id="UP000632125">
    <property type="component" value="Unassembled WGS sequence"/>
</dbReference>
<comment type="caution">
    <text evidence="2">The sequence shown here is derived from an EMBL/GenBank/DDBJ whole genome shotgun (WGS) entry which is preliminary data.</text>
</comment>
<dbReference type="EMBL" id="JACXIY010000002">
    <property type="protein sequence ID" value="MBD2867378.1"/>
    <property type="molecule type" value="Genomic_DNA"/>
</dbReference>
<organism evidence="2 3">
    <name type="scientific">Paenibacillus arenilitoris</name>
    <dbReference type="NCBI Taxonomy" id="2772299"/>
    <lineage>
        <taxon>Bacteria</taxon>
        <taxon>Bacillati</taxon>
        <taxon>Bacillota</taxon>
        <taxon>Bacilli</taxon>
        <taxon>Bacillales</taxon>
        <taxon>Paenibacillaceae</taxon>
        <taxon>Paenibacillus</taxon>
    </lineage>
</organism>
<evidence type="ECO:0000313" key="2">
    <source>
        <dbReference type="EMBL" id="MBD2867378.1"/>
    </source>
</evidence>
<evidence type="ECO:0000259" key="1">
    <source>
        <dbReference type="PROSITE" id="PS50871"/>
    </source>
</evidence>
<dbReference type="SUPFAM" id="SSF49842">
    <property type="entry name" value="TNF-like"/>
    <property type="match status" value="1"/>
</dbReference>
<evidence type="ECO:0000313" key="3">
    <source>
        <dbReference type="Proteomes" id="UP000632125"/>
    </source>
</evidence>
<name>A0A927H4E0_9BACL</name>
<protein>
    <recommendedName>
        <fullName evidence="1">C1q domain-containing protein</fullName>
    </recommendedName>
</protein>
<accession>A0A927H4E0</accession>
<feature type="domain" description="C1q" evidence="1">
    <location>
        <begin position="57"/>
        <end position="197"/>
    </location>
</feature>
<sequence>MVKKVVKKSVVKKRSVTFTKSKTISTRIATKCKTKKRSAPKRAFKRKCRKIVIRKIALGRTSAFRALASTAQTATTNGIDVQVRYQNEVLDINNEYNPLTSTFRPQQSGVYSLVAAVAFISGEETSVNVFLSIRVNGIEQISDFETFTLGGLIDAAGIIPLNAGDTVQVFALFSAEQERAIFIVPGTFTRFEGARIR</sequence>
<proteinExistence type="predicted"/>
<dbReference type="PROSITE" id="PS50871">
    <property type="entry name" value="C1Q"/>
    <property type="match status" value="1"/>
</dbReference>
<dbReference type="AlphaFoldDB" id="A0A927H4E0"/>
<keyword evidence="3" id="KW-1185">Reference proteome</keyword>
<dbReference type="Gene3D" id="2.60.120.40">
    <property type="match status" value="1"/>
</dbReference>
<gene>
    <name evidence="2" type="ORF">IDH41_02225</name>
</gene>
<dbReference type="InterPro" id="IPR001073">
    <property type="entry name" value="C1q_dom"/>
</dbReference>